<feature type="transmembrane region" description="Helical" evidence="1">
    <location>
        <begin position="116"/>
        <end position="137"/>
    </location>
</feature>
<feature type="transmembrane region" description="Helical" evidence="1">
    <location>
        <begin position="217"/>
        <end position="240"/>
    </location>
</feature>
<dbReference type="AlphaFoldDB" id="A0A9E4ZHZ7"/>
<keyword evidence="1" id="KW-1133">Transmembrane helix</keyword>
<feature type="transmembrane region" description="Helical" evidence="1">
    <location>
        <begin position="57"/>
        <end position="77"/>
    </location>
</feature>
<feature type="transmembrane region" description="Helical" evidence="1">
    <location>
        <begin position="143"/>
        <end position="167"/>
    </location>
</feature>
<proteinExistence type="predicted"/>
<feature type="transmembrane region" description="Helical" evidence="1">
    <location>
        <begin position="174"/>
        <end position="197"/>
    </location>
</feature>
<keyword evidence="1" id="KW-0472">Membrane</keyword>
<feature type="transmembrane region" description="Helical" evidence="1">
    <location>
        <begin position="311"/>
        <end position="329"/>
    </location>
</feature>
<feature type="transmembrane region" description="Helical" evidence="1">
    <location>
        <begin position="380"/>
        <end position="401"/>
    </location>
</feature>
<gene>
    <name evidence="2" type="ORF">FKB36_00445</name>
</gene>
<feature type="transmembrane region" description="Helical" evidence="1">
    <location>
        <begin position="283"/>
        <end position="305"/>
    </location>
</feature>
<name>A0A9E4ZHZ7_9EURY</name>
<evidence type="ECO:0000256" key="1">
    <source>
        <dbReference type="SAM" id="Phobius"/>
    </source>
</evidence>
<accession>A0A9E4ZHZ7</accession>
<dbReference type="EMBL" id="VHLL01000001">
    <property type="protein sequence ID" value="MCT8336002.1"/>
    <property type="molecule type" value="Genomic_DNA"/>
</dbReference>
<keyword evidence="1" id="KW-0812">Transmembrane</keyword>
<feature type="transmembrane region" description="Helical" evidence="1">
    <location>
        <begin position="413"/>
        <end position="433"/>
    </location>
</feature>
<comment type="caution">
    <text evidence="2">The sequence shown here is derived from an EMBL/GenBank/DDBJ whole genome shotgun (WGS) entry which is preliminary data.</text>
</comment>
<reference evidence="2" key="1">
    <citation type="submission" date="2019-06" db="EMBL/GenBank/DDBJ databases">
        <title>Methanoculleus strain from Tamsui River, Taipei, Taiwan.</title>
        <authorList>
            <person name="You Y.-T."/>
            <person name="Chen S.-C."/>
            <person name="Lai S.-J."/>
            <person name="Lee Y.-C."/>
            <person name="Lai M.-C."/>
        </authorList>
    </citation>
    <scope>NUCLEOTIDE SEQUENCE</scope>
    <source>
        <strain evidence="2">Afa-1</strain>
    </source>
</reference>
<feature type="transmembrane region" description="Helical" evidence="1">
    <location>
        <begin position="439"/>
        <end position="458"/>
    </location>
</feature>
<sequence>MPVPDLFFAMMKEEWRMHSTVFGSLGFALFPAVIAIFAFFGALTLPIFADVFPYDMVALLIHALFLLMGVMVGSFGLMGREFMNRRFGQASLIAYASRSLPVSERRIFAAFLVKDTVYYILLYVLPFAAGLTAATPFVGLDPILGLLAFVSLALAFLLGLSAVCFLSTLYARSVALLVGAAAVLAVAALAAYGLGAITVSSLLPPYAFFLSPAPEPLALSLLLILVPAAASVLLVTVDYADRTKRFGNRLDPLAERLRGLDGAHFIAKDALDLLRSEGGAGKVLFSFLLPLALVWICLQVLIRFIPGIDPLVVFAVLLGVISATIYNWLTEFDSFTSYTFLPVEISEVIDAKLKSYALLNLLPLGVLVLAAATSGSAGTFLPALAAFASVSAYTLAVTVYLTGLHPNVMLYHAWVFLRYLLAISPALLLLIFASIVDPAYAALSLLLVAPAAFLLARARTRWQAWEMPKY</sequence>
<keyword evidence="3" id="KW-1185">Reference proteome</keyword>
<evidence type="ECO:0000313" key="3">
    <source>
        <dbReference type="Proteomes" id="UP001065682"/>
    </source>
</evidence>
<organism evidence="2 3">
    <name type="scientific">Methanoculleus formosensis</name>
    <dbReference type="NCBI Taxonomy" id="2590886"/>
    <lineage>
        <taxon>Archaea</taxon>
        <taxon>Methanobacteriati</taxon>
        <taxon>Methanobacteriota</taxon>
        <taxon>Stenosarchaea group</taxon>
        <taxon>Methanomicrobia</taxon>
        <taxon>Methanomicrobiales</taxon>
        <taxon>Methanomicrobiaceae</taxon>
        <taxon>Methanoculleus</taxon>
    </lineage>
</organism>
<evidence type="ECO:0000313" key="2">
    <source>
        <dbReference type="EMBL" id="MCT8336002.1"/>
    </source>
</evidence>
<feature type="transmembrane region" description="Helical" evidence="1">
    <location>
        <begin position="21"/>
        <end position="45"/>
    </location>
</feature>
<feature type="transmembrane region" description="Helical" evidence="1">
    <location>
        <begin position="356"/>
        <end position="374"/>
    </location>
</feature>
<dbReference type="Proteomes" id="UP001065682">
    <property type="component" value="Unassembled WGS sequence"/>
</dbReference>
<dbReference type="RefSeq" id="WP_261596059.1">
    <property type="nucleotide sequence ID" value="NZ_VHLL01000001.1"/>
</dbReference>
<protein>
    <submittedName>
        <fullName evidence="2">Uncharacterized protein</fullName>
    </submittedName>
</protein>